<protein>
    <submittedName>
        <fullName evidence="1">Uncharacterized protein</fullName>
    </submittedName>
</protein>
<dbReference type="Pfam" id="PF14299">
    <property type="entry name" value="PP2"/>
    <property type="match status" value="1"/>
</dbReference>
<dbReference type="InterPro" id="IPR052147">
    <property type="entry name" value="PP2-like/Lectin"/>
</dbReference>
<reference evidence="1" key="1">
    <citation type="submission" date="2023-07" db="EMBL/GenBank/DDBJ databases">
        <title>draft genome sequence of fig (Ficus carica).</title>
        <authorList>
            <person name="Takahashi T."/>
            <person name="Nishimura K."/>
        </authorList>
    </citation>
    <scope>NUCLEOTIDE SEQUENCE</scope>
</reference>
<evidence type="ECO:0000313" key="1">
    <source>
        <dbReference type="EMBL" id="GMN54592.1"/>
    </source>
</evidence>
<keyword evidence="2" id="KW-1185">Reference proteome</keyword>
<proteinExistence type="predicted"/>
<accession>A0AA88ANY5</accession>
<dbReference type="PANTHER" id="PTHR48478">
    <property type="entry name" value="LECTIN-LIKE"/>
    <property type="match status" value="1"/>
</dbReference>
<dbReference type="Gramene" id="FCD_00029809-RA">
    <property type="protein sequence ID" value="FCD_00029809-RA:cds"/>
    <property type="gene ID" value="FCD_00029809"/>
</dbReference>
<dbReference type="GO" id="GO:0030246">
    <property type="term" value="F:carbohydrate binding"/>
    <property type="evidence" value="ECO:0007669"/>
    <property type="project" value="InterPro"/>
</dbReference>
<sequence length="215" mass="23794">MGSNCHTVCARDLTITWANDCRYWRWCCDGGSYVAELIQVWWLEVKGSYDTRCLPCGNSSCECEVSFLVKLKHNACGWNLPVKIAVCLPNGTRKEICVNLSCRPKEQWFEISAGRFSTCPGVINFSLCQLDGCAKTGLVIKEKHAAKEQRAAEESNAAARETDVAKGKIAAKGERATKQLDAAEDRNVAAKEEIVVKDGKKAFIGKERKKRIACV</sequence>
<organism evidence="1 2">
    <name type="scientific">Ficus carica</name>
    <name type="common">Common fig</name>
    <dbReference type="NCBI Taxonomy" id="3494"/>
    <lineage>
        <taxon>Eukaryota</taxon>
        <taxon>Viridiplantae</taxon>
        <taxon>Streptophyta</taxon>
        <taxon>Embryophyta</taxon>
        <taxon>Tracheophyta</taxon>
        <taxon>Spermatophyta</taxon>
        <taxon>Magnoliopsida</taxon>
        <taxon>eudicotyledons</taxon>
        <taxon>Gunneridae</taxon>
        <taxon>Pentapetalae</taxon>
        <taxon>rosids</taxon>
        <taxon>fabids</taxon>
        <taxon>Rosales</taxon>
        <taxon>Moraceae</taxon>
        <taxon>Ficeae</taxon>
        <taxon>Ficus</taxon>
    </lineage>
</organism>
<name>A0AA88ANY5_FICCA</name>
<gene>
    <name evidence="1" type="ORF">TIFTF001_023717</name>
</gene>
<dbReference type="Proteomes" id="UP001187192">
    <property type="component" value="Unassembled WGS sequence"/>
</dbReference>
<dbReference type="EMBL" id="BTGU01000052">
    <property type="protein sequence ID" value="GMN54592.1"/>
    <property type="molecule type" value="Genomic_DNA"/>
</dbReference>
<comment type="caution">
    <text evidence="1">The sequence shown here is derived from an EMBL/GenBank/DDBJ whole genome shotgun (WGS) entry which is preliminary data.</text>
</comment>
<dbReference type="AlphaFoldDB" id="A0AA88ANY5"/>
<dbReference type="InterPro" id="IPR025886">
    <property type="entry name" value="PP2-like"/>
</dbReference>
<evidence type="ECO:0000313" key="2">
    <source>
        <dbReference type="Proteomes" id="UP001187192"/>
    </source>
</evidence>
<dbReference type="PANTHER" id="PTHR48478:SF1">
    <property type="entry name" value="LECTIN-LIKE"/>
    <property type="match status" value="1"/>
</dbReference>